<dbReference type="InterPro" id="IPR036390">
    <property type="entry name" value="WH_DNA-bd_sf"/>
</dbReference>
<dbReference type="SUPFAM" id="SSF53850">
    <property type="entry name" value="Periplasmic binding protein-like II"/>
    <property type="match status" value="1"/>
</dbReference>
<dbReference type="InterPro" id="IPR036388">
    <property type="entry name" value="WH-like_DNA-bd_sf"/>
</dbReference>
<organism evidence="6 7">
    <name type="scientific">Pseudidiomarina planktonica</name>
    <dbReference type="NCBI Taxonomy" id="1323738"/>
    <lineage>
        <taxon>Bacteria</taxon>
        <taxon>Pseudomonadati</taxon>
        <taxon>Pseudomonadota</taxon>
        <taxon>Gammaproteobacteria</taxon>
        <taxon>Alteromonadales</taxon>
        <taxon>Idiomarinaceae</taxon>
        <taxon>Pseudidiomarina</taxon>
    </lineage>
</organism>
<evidence type="ECO:0000256" key="1">
    <source>
        <dbReference type="ARBA" id="ARBA00009437"/>
    </source>
</evidence>
<dbReference type="Gene3D" id="1.10.10.10">
    <property type="entry name" value="Winged helix-like DNA-binding domain superfamily/Winged helix DNA-binding domain"/>
    <property type="match status" value="1"/>
</dbReference>
<dbReference type="PANTHER" id="PTHR30537:SF31">
    <property type="entry name" value="TRANSCRIPTIONAL REGULATOR, LYSR FAMILY"/>
    <property type="match status" value="1"/>
</dbReference>
<evidence type="ECO:0000256" key="3">
    <source>
        <dbReference type="ARBA" id="ARBA00023125"/>
    </source>
</evidence>
<evidence type="ECO:0000259" key="5">
    <source>
        <dbReference type="PROSITE" id="PS50931"/>
    </source>
</evidence>
<keyword evidence="7" id="KW-1185">Reference proteome</keyword>
<dbReference type="PROSITE" id="PS50931">
    <property type="entry name" value="HTH_LYSR"/>
    <property type="match status" value="1"/>
</dbReference>
<dbReference type="RefSeq" id="WP_086434515.1">
    <property type="nucleotide sequence ID" value="NZ_FXWH01000001.1"/>
</dbReference>
<dbReference type="InterPro" id="IPR000847">
    <property type="entry name" value="LysR_HTH_N"/>
</dbReference>
<keyword evidence="4" id="KW-0804">Transcription</keyword>
<dbReference type="FunFam" id="1.10.10.10:FF:000001">
    <property type="entry name" value="LysR family transcriptional regulator"/>
    <property type="match status" value="1"/>
</dbReference>
<dbReference type="GO" id="GO:0003700">
    <property type="term" value="F:DNA-binding transcription factor activity"/>
    <property type="evidence" value="ECO:0007669"/>
    <property type="project" value="InterPro"/>
</dbReference>
<proteinExistence type="inferred from homology"/>
<accession>A0A1Y6EV97</accession>
<sequence length="308" mass="34010">MQDITNMVLFARTIKAGSISAAARDLGMPKSTLSRRLTELEREQGIRLVHRTTRKLTLTEVGKAFLVHCQAIDEAAEAAADVSKRVLDVPRGDLRVSCPYAVCQSLIARVLPQFMQQYPEVKIHLVATNKPVNLIDEGIDVAIRVRPKIEDSALVARPISPAPTTLYASPDFVASAGPLQHPLDLMKQPTLSLHYSSGRYALELQHASGEAITITHQPRLITDDMWVIREAAAAGQGIAALPNYLCREYVANNKLVRILPEWSLPAGIMHLVYPHRRGLLPAVRVFVDYLVEQLPLAAGAEHFTDPRD</sequence>
<dbReference type="PANTHER" id="PTHR30537">
    <property type="entry name" value="HTH-TYPE TRANSCRIPTIONAL REGULATOR"/>
    <property type="match status" value="1"/>
</dbReference>
<reference evidence="7" key="1">
    <citation type="submission" date="2017-04" db="EMBL/GenBank/DDBJ databases">
        <authorList>
            <person name="Varghese N."/>
            <person name="Submissions S."/>
        </authorList>
    </citation>
    <scope>NUCLEOTIDE SEQUENCE [LARGE SCALE GENOMIC DNA]</scope>
</reference>
<keyword evidence="2" id="KW-0805">Transcription regulation</keyword>
<evidence type="ECO:0000313" key="7">
    <source>
        <dbReference type="Proteomes" id="UP000194450"/>
    </source>
</evidence>
<dbReference type="Pfam" id="PF03466">
    <property type="entry name" value="LysR_substrate"/>
    <property type="match status" value="1"/>
</dbReference>
<dbReference type="InterPro" id="IPR005119">
    <property type="entry name" value="LysR_subst-bd"/>
</dbReference>
<dbReference type="InterPro" id="IPR058163">
    <property type="entry name" value="LysR-type_TF_proteobact-type"/>
</dbReference>
<feature type="domain" description="HTH lysR-type" evidence="5">
    <location>
        <begin position="1"/>
        <end position="59"/>
    </location>
</feature>
<evidence type="ECO:0000256" key="2">
    <source>
        <dbReference type="ARBA" id="ARBA00023015"/>
    </source>
</evidence>
<dbReference type="GO" id="GO:0043565">
    <property type="term" value="F:sequence-specific DNA binding"/>
    <property type="evidence" value="ECO:0007669"/>
    <property type="project" value="TreeGrafter"/>
</dbReference>
<dbReference type="GO" id="GO:0006351">
    <property type="term" value="P:DNA-templated transcription"/>
    <property type="evidence" value="ECO:0007669"/>
    <property type="project" value="TreeGrafter"/>
</dbReference>
<keyword evidence="3" id="KW-0238">DNA-binding</keyword>
<evidence type="ECO:0000313" key="6">
    <source>
        <dbReference type="EMBL" id="SMQ66139.1"/>
    </source>
</evidence>
<dbReference type="Gene3D" id="3.40.190.290">
    <property type="match status" value="1"/>
</dbReference>
<dbReference type="Pfam" id="PF00126">
    <property type="entry name" value="HTH_1"/>
    <property type="match status" value="1"/>
</dbReference>
<dbReference type="EMBL" id="FXWH01000001">
    <property type="protein sequence ID" value="SMQ66139.1"/>
    <property type="molecule type" value="Genomic_DNA"/>
</dbReference>
<dbReference type="Proteomes" id="UP000194450">
    <property type="component" value="Unassembled WGS sequence"/>
</dbReference>
<comment type="similarity">
    <text evidence="1">Belongs to the LysR transcriptional regulatory family.</text>
</comment>
<dbReference type="OrthoDB" id="9786526at2"/>
<dbReference type="AlphaFoldDB" id="A0A1Y6EV97"/>
<gene>
    <name evidence="6" type="ORF">SAMN06297229_1449</name>
</gene>
<protein>
    <submittedName>
        <fullName evidence="6">Transcriptional regulator, LysR family</fullName>
    </submittedName>
</protein>
<name>A0A1Y6EV97_9GAMM</name>
<evidence type="ECO:0000256" key="4">
    <source>
        <dbReference type="ARBA" id="ARBA00023163"/>
    </source>
</evidence>
<dbReference type="SUPFAM" id="SSF46785">
    <property type="entry name" value="Winged helix' DNA-binding domain"/>
    <property type="match status" value="1"/>
</dbReference>